<dbReference type="Proteomes" id="UP001596439">
    <property type="component" value="Unassembled WGS sequence"/>
</dbReference>
<dbReference type="RefSeq" id="WP_214789720.1">
    <property type="nucleotide sequence ID" value="NZ_JANIEL010000006.1"/>
</dbReference>
<evidence type="ECO:0000313" key="3">
    <source>
        <dbReference type="EMBL" id="MFC7390564.1"/>
    </source>
</evidence>
<keyword evidence="4" id="KW-1185">Reference proteome</keyword>
<proteinExistence type="predicted"/>
<protein>
    <submittedName>
        <fullName evidence="3">HD domain-containing protein</fullName>
    </submittedName>
</protein>
<evidence type="ECO:0000256" key="1">
    <source>
        <dbReference type="ARBA" id="ARBA00022801"/>
    </source>
</evidence>
<organism evidence="3 4">
    <name type="scientific">Exiguobacterium aestuarii</name>
    <dbReference type="NCBI Taxonomy" id="273527"/>
    <lineage>
        <taxon>Bacteria</taxon>
        <taxon>Bacillati</taxon>
        <taxon>Bacillota</taxon>
        <taxon>Bacilli</taxon>
        <taxon>Bacillales</taxon>
        <taxon>Bacillales Family XII. Incertae Sedis</taxon>
        <taxon>Exiguobacterium</taxon>
    </lineage>
</organism>
<dbReference type="Pfam" id="PF01966">
    <property type="entry name" value="HD"/>
    <property type="match status" value="1"/>
</dbReference>
<gene>
    <name evidence="3" type="ORF">ACFQO8_10400</name>
</gene>
<dbReference type="PANTHER" id="PTHR37294:SF1">
    <property type="entry name" value="3'-5' EXORIBONUCLEASE YHAM"/>
    <property type="match status" value="1"/>
</dbReference>
<dbReference type="EMBL" id="JBHTCE010000001">
    <property type="protein sequence ID" value="MFC7390564.1"/>
    <property type="molecule type" value="Genomic_DNA"/>
</dbReference>
<evidence type="ECO:0000313" key="4">
    <source>
        <dbReference type="Proteomes" id="UP001596439"/>
    </source>
</evidence>
<comment type="caution">
    <text evidence="3">The sequence shown here is derived from an EMBL/GenBank/DDBJ whole genome shotgun (WGS) entry which is preliminary data.</text>
</comment>
<name>A0ABW2PMC2_9BACL</name>
<keyword evidence="1" id="KW-0378">Hydrolase</keyword>
<dbReference type="CDD" id="cd04492">
    <property type="entry name" value="YhaM_OBF_like"/>
    <property type="match status" value="1"/>
</dbReference>
<dbReference type="PANTHER" id="PTHR37294">
    <property type="entry name" value="3'-5' EXORIBONUCLEASE YHAM"/>
    <property type="match status" value="1"/>
</dbReference>
<feature type="domain" description="HD" evidence="2">
    <location>
        <begin position="170"/>
        <end position="285"/>
    </location>
</feature>
<sequence>MKVLNKREVLSLTTKIGQLKVGDTLDQYVMIKQSYKGLAGNGKPYLTLILCDESGEIETKLWDSADTEKYATKKIVHAAGEVMDYRGRTQLKLKQISIIEQEVDIAPYVRSAPIPKSELETTIRGFITSLQHDEIRRLVEEVVNRHEEAYFTYPAAVRHHHAVYSGLAFHVMSMLKLADTMCDLYPSLNRDLLIAGVILHDLAKVIELSDAITPEYTLEGKLLGHLSLMSSELEVVSRELGTDREVTTLLQHLVLSHHGKPEWGSANTPQLPEAEMLFFIDNIDARMNMFEKAYEGVEPGAFTERVIALDNRAFYRPKL</sequence>
<accession>A0ABW2PMC2</accession>
<dbReference type="InterPro" id="IPR050798">
    <property type="entry name" value="YhaM_exoribonuc/phosphodiest"/>
</dbReference>
<evidence type="ECO:0000259" key="2">
    <source>
        <dbReference type="Pfam" id="PF01966"/>
    </source>
</evidence>
<dbReference type="SUPFAM" id="SSF109604">
    <property type="entry name" value="HD-domain/PDEase-like"/>
    <property type="match status" value="1"/>
</dbReference>
<dbReference type="InterPro" id="IPR006674">
    <property type="entry name" value="HD_domain"/>
</dbReference>
<dbReference type="Gene3D" id="1.10.3210.10">
    <property type="entry name" value="Hypothetical protein af1432"/>
    <property type="match status" value="1"/>
</dbReference>
<reference evidence="4" key="1">
    <citation type="journal article" date="2019" name="Int. J. Syst. Evol. Microbiol.">
        <title>The Global Catalogue of Microorganisms (GCM) 10K type strain sequencing project: providing services to taxonomists for standard genome sequencing and annotation.</title>
        <authorList>
            <consortium name="The Broad Institute Genomics Platform"/>
            <consortium name="The Broad Institute Genome Sequencing Center for Infectious Disease"/>
            <person name="Wu L."/>
            <person name="Ma J."/>
        </authorList>
    </citation>
    <scope>NUCLEOTIDE SEQUENCE [LARGE SCALE GENOMIC DNA]</scope>
    <source>
        <strain evidence="4">CCUG 55590</strain>
    </source>
</reference>